<feature type="signal peptide" evidence="1">
    <location>
        <begin position="1"/>
        <end position="23"/>
    </location>
</feature>
<accession>A0ABP6IVB5</accession>
<organism evidence="2 3">
    <name type="scientific">Streptomyces thioluteus</name>
    <dbReference type="NCBI Taxonomy" id="66431"/>
    <lineage>
        <taxon>Bacteria</taxon>
        <taxon>Bacillati</taxon>
        <taxon>Actinomycetota</taxon>
        <taxon>Actinomycetes</taxon>
        <taxon>Kitasatosporales</taxon>
        <taxon>Streptomycetaceae</taxon>
        <taxon>Streptomyces</taxon>
    </lineage>
</organism>
<evidence type="ECO:0000313" key="2">
    <source>
        <dbReference type="EMBL" id="GAA2910918.1"/>
    </source>
</evidence>
<keyword evidence="1" id="KW-0732">Signal</keyword>
<reference evidence="3" key="1">
    <citation type="journal article" date="2019" name="Int. J. Syst. Evol. Microbiol.">
        <title>The Global Catalogue of Microorganisms (GCM) 10K type strain sequencing project: providing services to taxonomists for standard genome sequencing and annotation.</title>
        <authorList>
            <consortium name="The Broad Institute Genomics Platform"/>
            <consortium name="The Broad Institute Genome Sequencing Center for Infectious Disease"/>
            <person name="Wu L."/>
            <person name="Ma J."/>
        </authorList>
    </citation>
    <scope>NUCLEOTIDE SEQUENCE [LARGE SCALE GENOMIC DNA]</scope>
    <source>
        <strain evidence="3">JCM 4087</strain>
    </source>
</reference>
<keyword evidence="3" id="KW-1185">Reference proteome</keyword>
<evidence type="ECO:0000313" key="3">
    <source>
        <dbReference type="Proteomes" id="UP001501102"/>
    </source>
</evidence>
<dbReference type="RefSeq" id="WP_344960517.1">
    <property type="nucleotide sequence ID" value="NZ_BAAAXZ010000014.1"/>
</dbReference>
<sequence>MKKAQRLVTLLAGLGLVAGGVLAAGPASAGAETPRPASKHPTLVSQRSFSTTSLSQTLCWTGVNDEQIITWYGAPVTSSQPVVASASEGGMYAEGTGDARVYAENTTVLNSAVQVRVHTGWRTPLNICIHYVGV</sequence>
<protein>
    <recommendedName>
        <fullName evidence="4">Secreted protein</fullName>
    </recommendedName>
</protein>
<dbReference type="EMBL" id="BAAAXZ010000014">
    <property type="protein sequence ID" value="GAA2910918.1"/>
    <property type="molecule type" value="Genomic_DNA"/>
</dbReference>
<feature type="chain" id="PRO_5045902604" description="Secreted protein" evidence="1">
    <location>
        <begin position="24"/>
        <end position="134"/>
    </location>
</feature>
<proteinExistence type="predicted"/>
<evidence type="ECO:0000256" key="1">
    <source>
        <dbReference type="SAM" id="SignalP"/>
    </source>
</evidence>
<evidence type="ECO:0008006" key="4">
    <source>
        <dbReference type="Google" id="ProtNLM"/>
    </source>
</evidence>
<comment type="caution">
    <text evidence="2">The sequence shown here is derived from an EMBL/GenBank/DDBJ whole genome shotgun (WGS) entry which is preliminary data.</text>
</comment>
<gene>
    <name evidence="2" type="ORF">GCM10020221_03470</name>
</gene>
<name>A0ABP6IVB5_STRTU</name>
<dbReference type="Proteomes" id="UP001501102">
    <property type="component" value="Unassembled WGS sequence"/>
</dbReference>